<evidence type="ECO:0000259" key="17">
    <source>
        <dbReference type="PROSITE" id="PS51785"/>
    </source>
</evidence>
<dbReference type="InterPro" id="IPR022894">
    <property type="entry name" value="Oligoribonuclease"/>
</dbReference>
<evidence type="ECO:0000256" key="10">
    <source>
        <dbReference type="ARBA" id="ARBA00023125"/>
    </source>
</evidence>
<evidence type="ECO:0000256" key="13">
    <source>
        <dbReference type="PIRNR" id="PIRNR000977"/>
    </source>
</evidence>
<dbReference type="InterPro" id="IPR013520">
    <property type="entry name" value="Ribonucl_H"/>
</dbReference>
<comment type="catalytic activity">
    <reaction evidence="1 13">
        <text>Exonucleolytic cleavage in the 3'- to 5'-direction to yield nucleoside 5'-phosphates.</text>
        <dbReference type="EC" id="3.1.11.1"/>
    </reaction>
</comment>
<dbReference type="FunFam" id="1.20.1280.70:FF:000001">
    <property type="entry name" value="Exodeoxyribonuclease I"/>
    <property type="match status" value="1"/>
</dbReference>
<keyword evidence="4 13" id="KW-0540">Nuclease</keyword>
<dbReference type="GO" id="GO:0046872">
    <property type="term" value="F:metal ion binding"/>
    <property type="evidence" value="ECO:0007669"/>
    <property type="project" value="UniProtKB-KW"/>
</dbReference>
<evidence type="ECO:0000256" key="9">
    <source>
        <dbReference type="ARBA" id="ARBA00022842"/>
    </source>
</evidence>
<evidence type="ECO:0000313" key="18">
    <source>
        <dbReference type="EMBL" id="MCT7358739.1"/>
    </source>
</evidence>
<dbReference type="SMART" id="SM00479">
    <property type="entry name" value="EXOIII"/>
    <property type="match status" value="1"/>
</dbReference>
<evidence type="ECO:0000256" key="11">
    <source>
        <dbReference type="ARBA" id="ARBA00023204"/>
    </source>
</evidence>
<dbReference type="Gene3D" id="1.20.1280.70">
    <property type="entry name" value="Exonuclease ExoI, domain 3"/>
    <property type="match status" value="1"/>
</dbReference>
<dbReference type="Pfam" id="PF00929">
    <property type="entry name" value="RNase_T"/>
    <property type="match status" value="1"/>
</dbReference>
<dbReference type="InterPro" id="IPR012337">
    <property type="entry name" value="RNaseH-like_sf"/>
</dbReference>
<dbReference type="InterPro" id="IPR036397">
    <property type="entry name" value="RNaseH_sf"/>
</dbReference>
<evidence type="ECO:0000256" key="5">
    <source>
        <dbReference type="ARBA" id="ARBA00022723"/>
    </source>
</evidence>
<evidence type="ECO:0000313" key="19">
    <source>
        <dbReference type="Proteomes" id="UP001147830"/>
    </source>
</evidence>
<dbReference type="PIRSF" id="PIRSF000977">
    <property type="entry name" value="Exodeoxyribonuclease_I"/>
    <property type="match status" value="1"/>
</dbReference>
<dbReference type="Pfam" id="PF26016">
    <property type="entry name" value="ExoI_C"/>
    <property type="match status" value="1"/>
</dbReference>
<evidence type="ECO:0000256" key="6">
    <source>
        <dbReference type="ARBA" id="ARBA00022763"/>
    </source>
</evidence>
<dbReference type="Proteomes" id="UP001147830">
    <property type="component" value="Unassembled WGS sequence"/>
</dbReference>
<keyword evidence="11 13" id="KW-0234">DNA repair</keyword>
<feature type="binding site" evidence="15">
    <location>
        <position position="10"/>
    </location>
    <ligand>
        <name>Mg(2+)</name>
        <dbReference type="ChEBI" id="CHEBI:18420"/>
        <label>2</label>
    </ligand>
</feature>
<keyword evidence="6 13" id="KW-0227">DNA damage</keyword>
<dbReference type="NCBIfam" id="NF008746">
    <property type="entry name" value="PRK11779.1"/>
    <property type="match status" value="1"/>
</dbReference>
<keyword evidence="19" id="KW-1185">Reference proteome</keyword>
<dbReference type="Gene3D" id="1.10.287.1240">
    <property type="match status" value="1"/>
</dbReference>
<dbReference type="RefSeq" id="WP_260975625.1">
    <property type="nucleotide sequence ID" value="NZ_JAOANI010000014.1"/>
</dbReference>
<dbReference type="GO" id="GO:0000175">
    <property type="term" value="F:3'-5'-RNA exonuclease activity"/>
    <property type="evidence" value="ECO:0007669"/>
    <property type="project" value="InterPro"/>
</dbReference>
<evidence type="ECO:0000256" key="2">
    <source>
        <dbReference type="ARBA" id="ARBA00012108"/>
    </source>
</evidence>
<dbReference type="InterPro" id="IPR013620">
    <property type="entry name" value="Exonuc_1_SH3"/>
</dbReference>
<keyword evidence="7 13" id="KW-0378">Hydrolase</keyword>
<dbReference type="InterPro" id="IPR034747">
    <property type="entry name" value="EXOI_SH3"/>
</dbReference>
<feature type="binding site" evidence="14">
    <location>
        <position position="10"/>
    </location>
    <ligand>
        <name>substrate</name>
    </ligand>
</feature>
<dbReference type="AlphaFoldDB" id="A0A9X2WED9"/>
<dbReference type="CDD" id="cd06138">
    <property type="entry name" value="ExoI_N"/>
    <property type="match status" value="1"/>
</dbReference>
<comment type="cofactor">
    <cofactor evidence="15">
        <name>Mg(2+)</name>
        <dbReference type="ChEBI" id="CHEBI:18420"/>
    </cofactor>
    <text evidence="15">Binds 2 Mg(2+) ions per monomer.</text>
</comment>
<dbReference type="GO" id="GO:0006281">
    <property type="term" value="P:DNA repair"/>
    <property type="evidence" value="ECO:0007669"/>
    <property type="project" value="UniProtKB-KW"/>
</dbReference>
<evidence type="ECO:0000256" key="7">
    <source>
        <dbReference type="ARBA" id="ARBA00022801"/>
    </source>
</evidence>
<dbReference type="GO" id="GO:0008310">
    <property type="term" value="F:single-stranded DNA 3'-5' DNA exonuclease activity"/>
    <property type="evidence" value="ECO:0007669"/>
    <property type="project" value="UniProtKB-EC"/>
</dbReference>
<dbReference type="PROSITE" id="PS51785">
    <property type="entry name" value="EXOI_C"/>
    <property type="match status" value="1"/>
</dbReference>
<dbReference type="GO" id="GO:0003677">
    <property type="term" value="F:DNA binding"/>
    <property type="evidence" value="ECO:0007669"/>
    <property type="project" value="UniProtKB-KW"/>
</dbReference>
<evidence type="ECO:0000256" key="1">
    <source>
        <dbReference type="ARBA" id="ARBA00000563"/>
    </source>
</evidence>
<sequence length="481" mass="55311">MNTIVWYDYETFGASPAWDRPAQFAAIRTDEDLNEIEEPIELFCKQSDDYLPHPQAVLITGIVPQDCQNKGLSETDFIGRINDVFSQPGTCSAGYNSIRFDDEFTRYGLYRNFYDPYAREWQGGNSRWDLLDVVRCAYALRPEGIFWPEHEDGRKSFKLEHLTAANGLDHGKAHDAVSDVRATIALARLIKDKQPKLYRYLYGLRQKAQVGALVDVLNHKPLVHISGMFPVEQGCMAVVVPLCWHPSNKNSFIAFDLHQDPTPLFELSAEEIQQRVFTRSADMPEGMTRLPLKEIHINKAPVLAPANTLTPDQAARWNLSGETLRRHLAQIKNNGDLTAKLHQVFSGREFAPTTDVDSQLYDAFFPSADKQAMQTVHELSPWDLADWPAPFKDRRGEEMLFRYRARNFPDTLNEAERERWEQHRMARLMHTDPASPVMNYERFARELQLAAQQVADDPVKLQWIQDLQVYAESIYPYDDAY</sequence>
<protein>
    <recommendedName>
        <fullName evidence="3 13">Exodeoxyribonuclease I</fullName>
        <ecNumber evidence="2 13">3.1.11.1</ecNumber>
    </recommendedName>
</protein>
<feature type="domain" description="ExoI SH3-like" evidence="16">
    <location>
        <begin position="195"/>
        <end position="349"/>
    </location>
</feature>
<dbReference type="Gene3D" id="3.30.420.10">
    <property type="entry name" value="Ribonuclease H-like superfamily/Ribonuclease H"/>
    <property type="match status" value="1"/>
</dbReference>
<comment type="subunit">
    <text evidence="12">Monomer. Interacts with ssb (via C-terminus); this interaction stimulates the exonuclease activity by recruiting the enzyme to its substrate.</text>
</comment>
<dbReference type="PROSITE" id="PS51784">
    <property type="entry name" value="EXOI_SH3"/>
    <property type="match status" value="1"/>
</dbReference>
<comment type="caution">
    <text evidence="18">The sequence shown here is derived from an EMBL/GenBank/DDBJ whole genome shotgun (WGS) entry which is preliminary data.</text>
</comment>
<keyword evidence="9 15" id="KW-0460">Magnesium</keyword>
<dbReference type="Pfam" id="PF08411">
    <property type="entry name" value="ExoI_SH3"/>
    <property type="match status" value="1"/>
</dbReference>
<gene>
    <name evidence="18" type="primary">sbcB</name>
    <name evidence="18" type="ORF">NYR02_06880</name>
</gene>
<keyword evidence="8 13" id="KW-0269">Exonuclease</keyword>
<name>A0A9X2WED9_9GAMM</name>
<evidence type="ECO:0000259" key="16">
    <source>
        <dbReference type="PROSITE" id="PS51784"/>
    </source>
</evidence>
<evidence type="ECO:0000256" key="4">
    <source>
        <dbReference type="ARBA" id="ARBA00022722"/>
    </source>
</evidence>
<feature type="domain" description="ExoI C-terminal" evidence="17">
    <location>
        <begin position="352"/>
        <end position="475"/>
    </location>
</feature>
<evidence type="ECO:0000256" key="15">
    <source>
        <dbReference type="PIRSR" id="PIRSR000977-2"/>
    </source>
</evidence>
<dbReference type="InterPro" id="IPR058561">
    <property type="entry name" value="Exonuc_1_C"/>
</dbReference>
<dbReference type="InterPro" id="IPR038649">
    <property type="entry name" value="EXOI_SH3_sf"/>
</dbReference>
<dbReference type="PANTHER" id="PTHR11046">
    <property type="entry name" value="OLIGORIBONUCLEASE, MITOCHONDRIAL"/>
    <property type="match status" value="1"/>
</dbReference>
<evidence type="ECO:0000256" key="8">
    <source>
        <dbReference type="ARBA" id="ARBA00022839"/>
    </source>
</evidence>
<dbReference type="EMBL" id="JAOANI010000014">
    <property type="protein sequence ID" value="MCT7358739.1"/>
    <property type="molecule type" value="Genomic_DNA"/>
</dbReference>
<proteinExistence type="predicted"/>
<feature type="binding site" evidence="14">
    <location>
        <position position="158"/>
    </location>
    <ligand>
        <name>substrate</name>
    </ligand>
</feature>
<evidence type="ECO:0000256" key="12">
    <source>
        <dbReference type="ARBA" id="ARBA00046792"/>
    </source>
</evidence>
<dbReference type="Gene3D" id="3.30.1520.20">
    <property type="entry name" value="Exonuclease ExoI, domain 2"/>
    <property type="match status" value="1"/>
</dbReference>
<reference evidence="18" key="1">
    <citation type="journal article" date="2022" name="Front. Microbiol.">
        <title>Genome-based taxonomic rearrangement of Oceanobacter-related bacteria including the description of Thalassolituus hydrocarbonoclasticus sp. nov. and Thalassolituus pacificus sp. nov. and emended description of the genus Thalassolituus.</title>
        <authorList>
            <person name="Dong C."/>
            <person name="Wei L."/>
            <person name="Wang J."/>
            <person name="Lai Q."/>
            <person name="Huang Z."/>
            <person name="Shao Z."/>
        </authorList>
    </citation>
    <scope>NUCLEOTIDE SEQUENCE</scope>
    <source>
        <strain evidence="18">59MF3M-4</strain>
    </source>
</reference>
<reference evidence="18" key="2">
    <citation type="submission" date="2022-08" db="EMBL/GenBank/DDBJ databases">
        <authorList>
            <person name="Dong C."/>
        </authorList>
    </citation>
    <scope>NUCLEOTIDE SEQUENCE</scope>
    <source>
        <strain evidence="18">59MF3M-4</strain>
    </source>
</reference>
<organism evidence="18 19">
    <name type="scientific">Thalassolituus pacificus</name>
    <dbReference type="NCBI Taxonomy" id="2975440"/>
    <lineage>
        <taxon>Bacteria</taxon>
        <taxon>Pseudomonadati</taxon>
        <taxon>Pseudomonadota</taxon>
        <taxon>Gammaproteobacteria</taxon>
        <taxon>Oceanospirillales</taxon>
        <taxon>Oceanospirillaceae</taxon>
        <taxon>Thalassolituus</taxon>
    </lineage>
</organism>
<keyword evidence="5 15" id="KW-0479">Metal-binding</keyword>
<feature type="binding site" evidence="15">
    <location>
        <position position="8"/>
    </location>
    <ligand>
        <name>Mg(2+)</name>
        <dbReference type="ChEBI" id="CHEBI:18420"/>
        <label>1</label>
    </ligand>
</feature>
<dbReference type="PANTHER" id="PTHR11046:SF11">
    <property type="entry name" value="EXODEOXYRIBONUCLEASE I"/>
    <property type="match status" value="1"/>
</dbReference>
<evidence type="ECO:0000256" key="14">
    <source>
        <dbReference type="PIRSR" id="PIRSR000977-1"/>
    </source>
</evidence>
<dbReference type="FunFam" id="3.30.420.10:FF:000033">
    <property type="entry name" value="Exodeoxyribonuclease I"/>
    <property type="match status" value="1"/>
</dbReference>
<evidence type="ECO:0000256" key="3">
    <source>
        <dbReference type="ARBA" id="ARBA00019900"/>
    </source>
</evidence>
<keyword evidence="10" id="KW-0238">DNA-binding</keyword>
<dbReference type="SUPFAM" id="SSF53098">
    <property type="entry name" value="Ribonuclease H-like"/>
    <property type="match status" value="1"/>
</dbReference>
<feature type="binding site" evidence="15">
    <location>
        <position position="179"/>
    </location>
    <ligand>
        <name>Mg(2+)</name>
        <dbReference type="ChEBI" id="CHEBI:18420"/>
        <label>2</label>
    </ligand>
</feature>
<accession>A0A9X2WED9</accession>
<dbReference type="InterPro" id="IPR023607">
    <property type="entry name" value="Exodeoxyribonuclease_I"/>
</dbReference>
<dbReference type="EC" id="3.1.11.1" evidence="2 13"/>